<dbReference type="InterPro" id="IPR000595">
    <property type="entry name" value="cNMP-bd_dom"/>
</dbReference>
<dbReference type="PANTHER" id="PTHR45638:SF1">
    <property type="entry name" value="CYCLIC NUCLEOTIDE-GATED ION CHANNEL SUBUNIT B, ISOFORM A"/>
    <property type="match status" value="1"/>
</dbReference>
<dbReference type="GO" id="GO:0044877">
    <property type="term" value="F:protein-containing complex binding"/>
    <property type="evidence" value="ECO:0007669"/>
    <property type="project" value="TreeGrafter"/>
</dbReference>
<feature type="compositionally biased region" description="Polar residues" evidence="9">
    <location>
        <begin position="910"/>
        <end position="922"/>
    </location>
</feature>
<dbReference type="InterPro" id="IPR018490">
    <property type="entry name" value="cNMP-bd_dom_sf"/>
</dbReference>
<comment type="subcellular location">
    <subcellularLocation>
        <location evidence="1">Membrane</location>
        <topology evidence="1">Multi-pass membrane protein</topology>
    </subcellularLocation>
</comment>
<evidence type="ECO:0000313" key="12">
    <source>
        <dbReference type="Proteomes" id="UP000515135"/>
    </source>
</evidence>
<dbReference type="AlphaFoldDB" id="A0A6P4YZZ9"/>
<dbReference type="PROSITE" id="PS50042">
    <property type="entry name" value="CNMP_BINDING_3"/>
    <property type="match status" value="1"/>
</dbReference>
<feature type="compositionally biased region" description="Acidic residues" evidence="9">
    <location>
        <begin position="879"/>
        <end position="894"/>
    </location>
</feature>
<evidence type="ECO:0000256" key="2">
    <source>
        <dbReference type="ARBA" id="ARBA00022448"/>
    </source>
</evidence>
<keyword evidence="7" id="KW-1071">Ligand-gated ion channel</keyword>
<evidence type="ECO:0000256" key="10">
    <source>
        <dbReference type="SAM" id="Phobius"/>
    </source>
</evidence>
<dbReference type="OrthoDB" id="421226at2759"/>
<dbReference type="GO" id="GO:0005222">
    <property type="term" value="F:intracellularly cAMP-activated cation channel activity"/>
    <property type="evidence" value="ECO:0007669"/>
    <property type="project" value="TreeGrafter"/>
</dbReference>
<keyword evidence="8" id="KW-0407">Ion channel</keyword>
<keyword evidence="2" id="KW-0813">Transport</keyword>
<proteinExistence type="predicted"/>
<dbReference type="GeneID" id="109470062"/>
<dbReference type="FunFam" id="2.60.120.10:FF:000078">
    <property type="entry name" value="Cyclic nucleotide-gated channel"/>
    <property type="match status" value="1"/>
</dbReference>
<keyword evidence="3 10" id="KW-0812">Transmembrane</keyword>
<feature type="region of interest" description="Disordered" evidence="9">
    <location>
        <begin position="837"/>
        <end position="949"/>
    </location>
</feature>
<dbReference type="InterPro" id="IPR018488">
    <property type="entry name" value="cNMP-bd_CS"/>
</dbReference>
<evidence type="ECO:0000256" key="9">
    <source>
        <dbReference type="SAM" id="MobiDB-lite"/>
    </source>
</evidence>
<dbReference type="GO" id="GO:0005223">
    <property type="term" value="F:intracellularly cGMP-activated cation channel activity"/>
    <property type="evidence" value="ECO:0007669"/>
    <property type="project" value="TreeGrafter"/>
</dbReference>
<feature type="compositionally biased region" description="Polar residues" evidence="9">
    <location>
        <begin position="155"/>
        <end position="173"/>
    </location>
</feature>
<dbReference type="GO" id="GO:0017071">
    <property type="term" value="C:intracellular cyclic nucleotide activated cation channel complex"/>
    <property type="evidence" value="ECO:0007669"/>
    <property type="project" value="TreeGrafter"/>
</dbReference>
<evidence type="ECO:0000256" key="8">
    <source>
        <dbReference type="ARBA" id="ARBA00023303"/>
    </source>
</evidence>
<dbReference type="Gene3D" id="2.60.120.10">
    <property type="entry name" value="Jelly Rolls"/>
    <property type="match status" value="1"/>
</dbReference>
<sequence length="983" mass="110965">MVPMNFFRGFSKSFEENKYRMSAHPKVEVWLNSPGSFITGEVPDESMDVWRDEPEMSGQTWLDTSEETKKDRDMTSTSSMSSSGQFLQLPSVPGPINTPSIASFRSHEDAGEHSLPSFSPPPSLRVTSLEEQFYNNPAFSIQDFDKDDDMESFDRSSTSETHTAANNSHGSTTITSRHLLNIPTLVQSGGPRHHGAMSVASSCPSWGDESCVPPPRLDEPAGDEPWYRLDLPPSRLSSISDGSVWSVRPYLSKDHPAFGRLKTLFERLTERTRQAKDQIIQPPTPSTSAASLDSDNQEDRQHLSFSSLTKPLPAGSQQEEEAEPRVISLLKWQFRVPQIIPTTLDPLESRLYMTWLVMVAAAFTYNAWTIFLRQSFPFQTPTNYPVWLFFDYLCDLIYILDIVVFRHRVRFIEKGDMVYDGKKTRQHYIKSRDFKLDLASLLPLDLLYLQVGLNFPILRVPRLLKIRVFWEFTDRAESVLKSANIFRIVKTTGYMLYMIHLDACMYYKVSDFQGLGSSRWVYSGSGNSYIRCYYWATRTLLSIGGIPSPTNDFEYLIMLCNWLLGVFVFAMIIAQIRDAIGTANKAKAEFRRRMDSVVTYMTRFNIPKPVQDRVRQWYTYTWSKARMLDEMELLNQLPVKMRTDLAIQVHMGTLSKVKLFQDCDRQFLRDLVLKLKPVLYLPGDVVCRKGEIGREMYIVNEGSVQVVGGNSGRTVLATLNVGSYFGEISLLAVGGGNRRTADVVSPGFTTLFVLDKKDLSESIKDYPQVQEVLKHKAKKLLKKSAKRDAVEDKKGTKQMSLVQDALVLVPNDEPRQDTPKLFQTVVQVARQKGLASKLLRYPRKRKGKVSPGLSKDVWTTTSSSTGSKSGKPSVSPADISDDDYSTAQSEDDFESGQKPDKHKVGPGKRAQNSNTDTYSDILSSGFLRTSPLPPIDHRKGGRRHSDIPKAITVEAVMEKQRSLPLPSISLELDDADVEDTGGE</sequence>
<feature type="transmembrane region" description="Helical" evidence="10">
    <location>
        <begin position="351"/>
        <end position="372"/>
    </location>
</feature>
<dbReference type="PROSITE" id="PS00889">
    <property type="entry name" value="CNMP_BINDING_2"/>
    <property type="match status" value="1"/>
</dbReference>
<evidence type="ECO:0000256" key="5">
    <source>
        <dbReference type="ARBA" id="ARBA00023065"/>
    </source>
</evidence>
<feature type="compositionally biased region" description="Low complexity" evidence="9">
    <location>
        <begin position="859"/>
        <end position="876"/>
    </location>
</feature>
<dbReference type="RefSeq" id="XP_019624402.1">
    <property type="nucleotide sequence ID" value="XM_019768843.1"/>
</dbReference>
<dbReference type="GO" id="GO:0005886">
    <property type="term" value="C:plasma membrane"/>
    <property type="evidence" value="ECO:0007669"/>
    <property type="project" value="TreeGrafter"/>
</dbReference>
<dbReference type="SMART" id="SM00100">
    <property type="entry name" value="cNMP"/>
    <property type="match status" value="1"/>
</dbReference>
<evidence type="ECO:0000313" key="13">
    <source>
        <dbReference type="RefSeq" id="XP_019624402.1"/>
    </source>
</evidence>
<dbReference type="PANTHER" id="PTHR45638">
    <property type="entry name" value="CYCLIC NUCLEOTIDE-GATED CATION CHANNEL SUBUNIT A"/>
    <property type="match status" value="1"/>
</dbReference>
<keyword evidence="6 10" id="KW-0472">Membrane</keyword>
<evidence type="ECO:0000256" key="4">
    <source>
        <dbReference type="ARBA" id="ARBA00022989"/>
    </source>
</evidence>
<dbReference type="SUPFAM" id="SSF51206">
    <property type="entry name" value="cAMP-binding domain-like"/>
    <property type="match status" value="1"/>
</dbReference>
<gene>
    <name evidence="13" type="primary">LOC109470062</name>
</gene>
<dbReference type="InterPro" id="IPR014710">
    <property type="entry name" value="RmlC-like_jellyroll"/>
</dbReference>
<feature type="transmembrane region" description="Helical" evidence="10">
    <location>
        <begin position="384"/>
        <end position="405"/>
    </location>
</feature>
<dbReference type="Gene3D" id="1.10.287.70">
    <property type="match status" value="1"/>
</dbReference>
<organism evidence="12 13">
    <name type="scientific">Branchiostoma belcheri</name>
    <name type="common">Amphioxus</name>
    <dbReference type="NCBI Taxonomy" id="7741"/>
    <lineage>
        <taxon>Eukaryota</taxon>
        <taxon>Metazoa</taxon>
        <taxon>Chordata</taxon>
        <taxon>Cephalochordata</taxon>
        <taxon>Leptocardii</taxon>
        <taxon>Amphioxiformes</taxon>
        <taxon>Branchiostomatidae</taxon>
        <taxon>Branchiostoma</taxon>
    </lineage>
</organism>
<evidence type="ECO:0000256" key="3">
    <source>
        <dbReference type="ARBA" id="ARBA00022692"/>
    </source>
</evidence>
<reference evidence="13" key="1">
    <citation type="submission" date="2025-08" db="UniProtKB">
        <authorList>
            <consortium name="RefSeq"/>
        </authorList>
    </citation>
    <scope>IDENTIFICATION</scope>
    <source>
        <tissue evidence="13">Gonad</tissue>
    </source>
</reference>
<feature type="region of interest" description="Disordered" evidence="9">
    <location>
        <begin position="273"/>
        <end position="296"/>
    </location>
</feature>
<feature type="region of interest" description="Disordered" evidence="9">
    <location>
        <begin position="54"/>
        <end position="124"/>
    </location>
</feature>
<dbReference type="FunFam" id="1.10.287.70:FF:000072">
    <property type="entry name" value="Cyclic nucleotide gated channel beta 3"/>
    <property type="match status" value="1"/>
</dbReference>
<dbReference type="InterPro" id="IPR050866">
    <property type="entry name" value="CNG_cation_channel"/>
</dbReference>
<keyword evidence="4 10" id="KW-1133">Transmembrane helix</keyword>
<feature type="compositionally biased region" description="Basic and acidic residues" evidence="9">
    <location>
        <begin position="935"/>
        <end position="947"/>
    </location>
</feature>
<dbReference type="InterPro" id="IPR005821">
    <property type="entry name" value="Ion_trans_dom"/>
</dbReference>
<dbReference type="PROSITE" id="PS00888">
    <property type="entry name" value="CNMP_BINDING_1"/>
    <property type="match status" value="1"/>
</dbReference>
<dbReference type="SUPFAM" id="SSF81324">
    <property type="entry name" value="Voltage-gated potassium channels"/>
    <property type="match status" value="1"/>
</dbReference>
<evidence type="ECO:0000256" key="6">
    <source>
        <dbReference type="ARBA" id="ARBA00023136"/>
    </source>
</evidence>
<keyword evidence="5" id="KW-0406">Ion transport</keyword>
<keyword evidence="12" id="KW-1185">Reference proteome</keyword>
<accession>A0A6P4YZZ9</accession>
<dbReference type="Proteomes" id="UP000515135">
    <property type="component" value="Unplaced"/>
</dbReference>
<dbReference type="GO" id="GO:0030553">
    <property type="term" value="F:cGMP binding"/>
    <property type="evidence" value="ECO:0007669"/>
    <property type="project" value="TreeGrafter"/>
</dbReference>
<protein>
    <submittedName>
        <fullName evidence="13">Cyclic nucleotide-gated cation channel beta-3-like isoform X1</fullName>
    </submittedName>
</protein>
<dbReference type="CDD" id="cd00038">
    <property type="entry name" value="CAP_ED"/>
    <property type="match status" value="1"/>
</dbReference>
<dbReference type="Gene3D" id="1.10.287.630">
    <property type="entry name" value="Helix hairpin bin"/>
    <property type="match status" value="1"/>
</dbReference>
<feature type="region of interest" description="Disordered" evidence="9">
    <location>
        <begin position="139"/>
        <end position="173"/>
    </location>
</feature>
<dbReference type="Pfam" id="PF00520">
    <property type="entry name" value="Ion_trans"/>
    <property type="match status" value="1"/>
</dbReference>
<feature type="domain" description="Cyclic nucleotide-binding" evidence="11">
    <location>
        <begin position="659"/>
        <end position="763"/>
    </location>
</feature>
<dbReference type="KEGG" id="bbel:109470062"/>
<dbReference type="Pfam" id="PF00027">
    <property type="entry name" value="cNMP_binding"/>
    <property type="match status" value="1"/>
</dbReference>
<name>A0A6P4YZZ9_BRABE</name>
<evidence type="ECO:0000259" key="11">
    <source>
        <dbReference type="PROSITE" id="PS50042"/>
    </source>
</evidence>
<evidence type="ECO:0000256" key="7">
    <source>
        <dbReference type="ARBA" id="ARBA00023286"/>
    </source>
</evidence>
<dbReference type="FunFam" id="1.10.287.630:FF:000001">
    <property type="entry name" value="Cyclic nucleotide-gated channel alpha 3"/>
    <property type="match status" value="1"/>
</dbReference>
<evidence type="ECO:0000256" key="1">
    <source>
        <dbReference type="ARBA" id="ARBA00004141"/>
    </source>
</evidence>